<evidence type="ECO:0000313" key="3">
    <source>
        <dbReference type="Proteomes" id="UP000038045"/>
    </source>
</evidence>
<keyword evidence="1" id="KW-0812">Transmembrane</keyword>
<dbReference type="AlphaFoldDB" id="A0A0N5A7I5"/>
<organism evidence="3 4">
    <name type="scientific">Parastrongyloides trichosuri</name>
    <name type="common">Possum-specific nematode worm</name>
    <dbReference type="NCBI Taxonomy" id="131310"/>
    <lineage>
        <taxon>Eukaryota</taxon>
        <taxon>Metazoa</taxon>
        <taxon>Ecdysozoa</taxon>
        <taxon>Nematoda</taxon>
        <taxon>Chromadorea</taxon>
        <taxon>Rhabditida</taxon>
        <taxon>Tylenchina</taxon>
        <taxon>Panagrolaimomorpha</taxon>
        <taxon>Strongyloidoidea</taxon>
        <taxon>Strongyloididae</taxon>
        <taxon>Parastrongyloides</taxon>
    </lineage>
</organism>
<evidence type="ECO:0000256" key="2">
    <source>
        <dbReference type="SAM" id="SignalP"/>
    </source>
</evidence>
<feature type="chain" id="PRO_5005892796" evidence="2">
    <location>
        <begin position="18"/>
        <end position="288"/>
    </location>
</feature>
<feature type="signal peptide" evidence="2">
    <location>
        <begin position="1"/>
        <end position="17"/>
    </location>
</feature>
<dbReference type="WBParaSite" id="PTRK_0001796500.1">
    <property type="protein sequence ID" value="PTRK_0001796500.1"/>
    <property type="gene ID" value="PTRK_0001796500"/>
</dbReference>
<sequence length="288" mass="33777">RSITFILILNLTWNVESLLDSLDPITREYIINSYSGRPLQVIVDTDLIFLPCKKEYTLKVHGRNHIFKHIIYENEKDVFYSEDGINNNYKLVRPSKLKNGTIYFSIYCKYSTLRQIDYANDKTKEVGIYLKNNPFNITSEYVIDKNASLPKCPNTLDVLYVIKDTSNKLSIEHNLEGFSNSFHEFTLYVFAKDIAKNNKYFWQPCKILKLKTLFNNQKAQKNDDGNATVEFITFFVFLVIIISIILCIVMLVRRRKKRNYNANKVDNEEKNKMSVSRSSTWNIRVART</sequence>
<keyword evidence="1" id="KW-1133">Transmembrane helix</keyword>
<keyword evidence="2" id="KW-0732">Signal</keyword>
<feature type="transmembrane region" description="Helical" evidence="1">
    <location>
        <begin position="231"/>
        <end position="252"/>
    </location>
</feature>
<name>A0A0N5A7I5_PARTI</name>
<proteinExistence type="predicted"/>
<accession>A0A0N5A7I5</accession>
<keyword evidence="1" id="KW-0472">Membrane</keyword>
<dbReference type="Proteomes" id="UP000038045">
    <property type="component" value="Unplaced"/>
</dbReference>
<evidence type="ECO:0000313" key="4">
    <source>
        <dbReference type="WBParaSite" id="PTRK_0001796500.1"/>
    </source>
</evidence>
<keyword evidence="3" id="KW-1185">Reference proteome</keyword>
<reference evidence="4" key="1">
    <citation type="submission" date="2017-02" db="UniProtKB">
        <authorList>
            <consortium name="WormBaseParasite"/>
        </authorList>
    </citation>
    <scope>IDENTIFICATION</scope>
</reference>
<evidence type="ECO:0000256" key="1">
    <source>
        <dbReference type="SAM" id="Phobius"/>
    </source>
</evidence>
<protein>
    <submittedName>
        <fullName evidence="4">Ephrin</fullName>
    </submittedName>
</protein>